<dbReference type="STRING" id="721133.SAMN05216176_101185"/>
<accession>K2PR23</accession>
<evidence type="ECO:0000313" key="2">
    <source>
        <dbReference type="Proteomes" id="UP000007374"/>
    </source>
</evidence>
<dbReference type="AlphaFoldDB" id="K2PR23"/>
<keyword evidence="2" id="KW-1185">Reference proteome</keyword>
<proteinExistence type="predicted"/>
<reference evidence="1 2" key="1">
    <citation type="journal article" date="2012" name="J. Bacteriol.">
        <title>Genome Sequence of Nitratireductor indicus Type Strain C115.</title>
        <authorList>
            <person name="Lai Q."/>
            <person name="Li G."/>
            <person name="Yu Z."/>
            <person name="Shao Z."/>
        </authorList>
    </citation>
    <scope>NUCLEOTIDE SEQUENCE [LARGE SCALE GENOMIC DNA]</scope>
    <source>
        <strain evidence="1 2">C115</strain>
    </source>
</reference>
<sequence>MVADPYALAVLRQTADELLQDGKMSRLATFTTRLFIEEMERTAERTNYERRFAFVARGLEAVEAGR</sequence>
<dbReference type="Proteomes" id="UP000007374">
    <property type="component" value="Unassembled WGS sequence"/>
</dbReference>
<dbReference type="PATRIC" id="fig|1231190.3.peg.1176"/>
<organism evidence="1 2">
    <name type="scientific">Nitratireductor indicus C115</name>
    <dbReference type="NCBI Taxonomy" id="1231190"/>
    <lineage>
        <taxon>Bacteria</taxon>
        <taxon>Pseudomonadati</taxon>
        <taxon>Pseudomonadota</taxon>
        <taxon>Alphaproteobacteria</taxon>
        <taxon>Hyphomicrobiales</taxon>
        <taxon>Phyllobacteriaceae</taxon>
        <taxon>Nitratireductor</taxon>
    </lineage>
</organism>
<evidence type="ECO:0000313" key="1">
    <source>
        <dbReference type="EMBL" id="EKF43482.1"/>
    </source>
</evidence>
<gene>
    <name evidence="1" type="ORF">NA8A_05603</name>
</gene>
<dbReference type="RefSeq" id="WP_009449676.1">
    <property type="nucleotide sequence ID" value="NZ_AMSI01000003.1"/>
</dbReference>
<protein>
    <submittedName>
        <fullName evidence="1">Uncharacterized protein</fullName>
    </submittedName>
</protein>
<dbReference type="EMBL" id="AMSI01000003">
    <property type="protein sequence ID" value="EKF43482.1"/>
    <property type="molecule type" value="Genomic_DNA"/>
</dbReference>
<comment type="caution">
    <text evidence="1">The sequence shown here is derived from an EMBL/GenBank/DDBJ whole genome shotgun (WGS) entry which is preliminary data.</text>
</comment>
<name>K2PR23_9HYPH</name>